<keyword evidence="1" id="KW-0575">Peroxidase</keyword>
<dbReference type="Proteomes" id="UP000737612">
    <property type="component" value="Unassembled WGS sequence"/>
</dbReference>
<comment type="caution">
    <text evidence="1">The sequence shown here is derived from an EMBL/GenBank/DDBJ whole genome shotgun (WGS) entry which is preliminary data.</text>
</comment>
<proteinExistence type="predicted"/>
<evidence type="ECO:0000313" key="1">
    <source>
        <dbReference type="EMBL" id="MBN2952534.1"/>
    </source>
</evidence>
<protein>
    <submittedName>
        <fullName evidence="1">Glutathione peroxidase</fullName>
    </submittedName>
</protein>
<organism evidence="1 2">
    <name type="scientific">Fusicatenibacter saccharivorans</name>
    <dbReference type="NCBI Taxonomy" id="1150298"/>
    <lineage>
        <taxon>Bacteria</taxon>
        <taxon>Bacillati</taxon>
        <taxon>Bacillota</taxon>
        <taxon>Clostridia</taxon>
        <taxon>Lachnospirales</taxon>
        <taxon>Lachnospiraceae</taxon>
        <taxon>Fusicatenibacter</taxon>
    </lineage>
</organism>
<dbReference type="EMBL" id="JAFHBD010000009">
    <property type="protein sequence ID" value="MBN2952534.1"/>
    <property type="molecule type" value="Genomic_DNA"/>
</dbReference>
<accession>A0A939CFS3</accession>
<evidence type="ECO:0000313" key="2">
    <source>
        <dbReference type="Proteomes" id="UP000737612"/>
    </source>
</evidence>
<reference evidence="1" key="1">
    <citation type="submission" date="2021-02" db="EMBL/GenBank/DDBJ databases">
        <title>Metagenome-assembled genomes from human diarrheal sample B26.</title>
        <authorList>
            <person name="Ateba T.P."/>
            <person name="Alayande K.A."/>
            <person name="Mwanza M."/>
        </authorList>
    </citation>
    <scope>NUCLEOTIDE SEQUENCE</scope>
    <source>
        <strain evidence="1">06WH</strain>
    </source>
</reference>
<dbReference type="GO" id="GO:0004601">
    <property type="term" value="F:peroxidase activity"/>
    <property type="evidence" value="ECO:0007669"/>
    <property type="project" value="UniProtKB-KW"/>
</dbReference>
<gene>
    <name evidence="1" type="ORF">JTJ23_02815</name>
</gene>
<dbReference type="AlphaFoldDB" id="A0A939CFS3"/>
<name>A0A939CFS3_9FIRM</name>
<sequence>MGKRNQGNTKYSVTRTVYKAVKKYDHQQFESFCTSVYKCGWEDGRRSLNAMDSGEIEAAIRGVKGVGEVRVRDIMAAINEKFKEKAESAEKEEGAGNENNY</sequence>
<keyword evidence="1" id="KW-0560">Oxidoreductase</keyword>